<gene>
    <name evidence="5" type="ORF">QBC47DRAFT_418914</name>
</gene>
<dbReference type="Pfam" id="PF00023">
    <property type="entry name" value="Ank"/>
    <property type="match status" value="1"/>
</dbReference>
<evidence type="ECO:0000313" key="6">
    <source>
        <dbReference type="Proteomes" id="UP001239445"/>
    </source>
</evidence>
<dbReference type="InterPro" id="IPR036770">
    <property type="entry name" value="Ankyrin_rpt-contain_sf"/>
</dbReference>
<evidence type="ECO:0000256" key="3">
    <source>
        <dbReference type="PROSITE-ProRule" id="PRU00023"/>
    </source>
</evidence>
<keyword evidence="6" id="KW-1185">Reference proteome</keyword>
<dbReference type="PROSITE" id="PS50297">
    <property type="entry name" value="ANK_REP_REGION"/>
    <property type="match status" value="1"/>
</dbReference>
<evidence type="ECO:0000256" key="1">
    <source>
        <dbReference type="ARBA" id="ARBA00022737"/>
    </source>
</evidence>
<keyword evidence="2 3" id="KW-0040">ANK repeat</keyword>
<dbReference type="InterPro" id="IPR002110">
    <property type="entry name" value="Ankyrin_rpt"/>
</dbReference>
<dbReference type="SMART" id="SM00248">
    <property type="entry name" value="ANK"/>
    <property type="match status" value="6"/>
</dbReference>
<evidence type="ECO:0000313" key="5">
    <source>
        <dbReference type="EMBL" id="KAK1749531.1"/>
    </source>
</evidence>
<dbReference type="SUPFAM" id="SSF48403">
    <property type="entry name" value="Ankyrin repeat"/>
    <property type="match status" value="1"/>
</dbReference>
<evidence type="ECO:0000256" key="4">
    <source>
        <dbReference type="SAM" id="SignalP"/>
    </source>
</evidence>
<dbReference type="PANTHER" id="PTHR24198">
    <property type="entry name" value="ANKYRIN REPEAT AND PROTEIN KINASE DOMAIN-CONTAINING PROTEIN"/>
    <property type="match status" value="1"/>
</dbReference>
<proteinExistence type="predicted"/>
<feature type="signal peptide" evidence="4">
    <location>
        <begin position="1"/>
        <end position="20"/>
    </location>
</feature>
<keyword evidence="4" id="KW-0732">Signal</keyword>
<dbReference type="Proteomes" id="UP001239445">
    <property type="component" value="Unassembled WGS sequence"/>
</dbReference>
<name>A0AAJ0EZY2_9PEZI</name>
<dbReference type="PANTHER" id="PTHR24198:SF165">
    <property type="entry name" value="ANKYRIN REPEAT-CONTAINING PROTEIN-RELATED"/>
    <property type="match status" value="1"/>
</dbReference>
<dbReference type="EMBL" id="MU839857">
    <property type="protein sequence ID" value="KAK1749531.1"/>
    <property type="molecule type" value="Genomic_DNA"/>
</dbReference>
<protein>
    <submittedName>
        <fullName evidence="5">Ankyrin repeat-containing domain protein</fullName>
    </submittedName>
</protein>
<reference evidence="5" key="1">
    <citation type="submission" date="2023-06" db="EMBL/GenBank/DDBJ databases">
        <title>Genome-scale phylogeny and comparative genomics of the fungal order Sordariales.</title>
        <authorList>
            <consortium name="Lawrence Berkeley National Laboratory"/>
            <person name="Hensen N."/>
            <person name="Bonometti L."/>
            <person name="Westerberg I."/>
            <person name="Brannstrom I.O."/>
            <person name="Guillou S."/>
            <person name="Cros-Aarteil S."/>
            <person name="Calhoun S."/>
            <person name="Haridas S."/>
            <person name="Kuo A."/>
            <person name="Mondo S."/>
            <person name="Pangilinan J."/>
            <person name="Riley R."/>
            <person name="Labutti K."/>
            <person name="Andreopoulos B."/>
            <person name="Lipzen A."/>
            <person name="Chen C."/>
            <person name="Yanf M."/>
            <person name="Daum C."/>
            <person name="Ng V."/>
            <person name="Clum A."/>
            <person name="Steindorff A."/>
            <person name="Ohm R."/>
            <person name="Martin F."/>
            <person name="Silar P."/>
            <person name="Natvig D."/>
            <person name="Lalanne C."/>
            <person name="Gautier V."/>
            <person name="Ament-Velasquez S.L."/>
            <person name="Kruys A."/>
            <person name="Hutchinson M.I."/>
            <person name="Powell A.J."/>
            <person name="Barry K."/>
            <person name="Miller A.N."/>
            <person name="Grigoriev I.V."/>
            <person name="Debuchy R."/>
            <person name="Gladieux P."/>
            <person name="Thoren M.H."/>
            <person name="Johannesson H."/>
        </authorList>
    </citation>
    <scope>NUCLEOTIDE SEQUENCE</scope>
    <source>
        <strain evidence="5">PSN4</strain>
    </source>
</reference>
<organism evidence="5 6">
    <name type="scientific">Echria macrotheca</name>
    <dbReference type="NCBI Taxonomy" id="438768"/>
    <lineage>
        <taxon>Eukaryota</taxon>
        <taxon>Fungi</taxon>
        <taxon>Dikarya</taxon>
        <taxon>Ascomycota</taxon>
        <taxon>Pezizomycotina</taxon>
        <taxon>Sordariomycetes</taxon>
        <taxon>Sordariomycetidae</taxon>
        <taxon>Sordariales</taxon>
        <taxon>Schizotheciaceae</taxon>
        <taxon>Echria</taxon>
    </lineage>
</organism>
<feature type="chain" id="PRO_5042479264" evidence="4">
    <location>
        <begin position="21"/>
        <end position="474"/>
    </location>
</feature>
<feature type="repeat" description="ANK" evidence="3">
    <location>
        <begin position="114"/>
        <end position="143"/>
    </location>
</feature>
<sequence length="474" mass="52892">MAFFYRLSADILLLIAECLSTPRDLSALARSSRFFLGFVRHFLQRTHAKRAIRWACKTGNLPLLKSVLDASAGDDSSRRRSLINSKYGARRDPYAANEDSTFTGQGIDTRFIATPLHYACLTGQNDVVKYLLDNGADPAVPSSNLCDCISIDKYWDYVDEYRTIYYRRTIHYRGAPLIMWLPLHTAICQGNVSTAILLIEHGVTWDCATSLLKDRSFTISAMVCAVQHGLEDLVGYLSNNREKARRYKHTERIHSLDPKNRESVELEDDLLYGDSNGYSAMHYIVDCDSFEAATSMIEALLKLGISVDDTTLGGGKYNTTPLLFATCIGSFRAARALLLAGADPLQTLDVDLRAGESTVLLTNCLENAVLAGHNDLYSEETHQSREEDRIELVRELIKRGLRVDNRPALSEDMLLMIAAERGDIQLIEVLVREGGADISAESEDGKSLVMCAARVHKEFDGLLMAILRLEEEFS</sequence>
<keyword evidence="1" id="KW-0677">Repeat</keyword>
<dbReference type="PROSITE" id="PS50088">
    <property type="entry name" value="ANK_REPEAT"/>
    <property type="match status" value="1"/>
</dbReference>
<dbReference type="Gene3D" id="1.25.40.20">
    <property type="entry name" value="Ankyrin repeat-containing domain"/>
    <property type="match status" value="2"/>
</dbReference>
<accession>A0AAJ0EZY2</accession>
<evidence type="ECO:0000256" key="2">
    <source>
        <dbReference type="ARBA" id="ARBA00023043"/>
    </source>
</evidence>
<dbReference type="AlphaFoldDB" id="A0AAJ0EZY2"/>
<comment type="caution">
    <text evidence="5">The sequence shown here is derived from an EMBL/GenBank/DDBJ whole genome shotgun (WGS) entry which is preliminary data.</text>
</comment>
<dbReference type="GO" id="GO:0005737">
    <property type="term" value="C:cytoplasm"/>
    <property type="evidence" value="ECO:0007669"/>
    <property type="project" value="TreeGrafter"/>
</dbReference>